<name>A0A847VD41_9BACT</name>
<evidence type="ECO:0000313" key="4">
    <source>
        <dbReference type="Proteomes" id="UP000564033"/>
    </source>
</evidence>
<dbReference type="EMBL" id="JAAZIL010000040">
    <property type="protein sequence ID" value="NLZ24409.1"/>
    <property type="molecule type" value="Genomic_DNA"/>
</dbReference>
<keyword evidence="1" id="KW-0547">Nucleotide-binding</keyword>
<dbReference type="SUPFAM" id="SSF56059">
    <property type="entry name" value="Glutathione synthetase ATP-binding domain-like"/>
    <property type="match status" value="1"/>
</dbReference>
<dbReference type="GO" id="GO:0046872">
    <property type="term" value="F:metal ion binding"/>
    <property type="evidence" value="ECO:0007669"/>
    <property type="project" value="InterPro"/>
</dbReference>
<reference evidence="3 4" key="1">
    <citation type="journal article" date="2020" name="Biotechnol. Biofuels">
        <title>New insights from the biogas microbiome by comprehensive genome-resolved metagenomics of nearly 1600 species originating from multiple anaerobic digesters.</title>
        <authorList>
            <person name="Campanaro S."/>
            <person name="Treu L."/>
            <person name="Rodriguez-R L.M."/>
            <person name="Kovalovszki A."/>
            <person name="Ziels R.M."/>
            <person name="Maus I."/>
            <person name="Zhu X."/>
            <person name="Kougias P.G."/>
            <person name="Basile A."/>
            <person name="Luo G."/>
            <person name="Schluter A."/>
            <person name="Konstantinidis K.T."/>
            <person name="Angelidaki I."/>
        </authorList>
    </citation>
    <scope>NUCLEOTIDE SEQUENCE [LARGE SCALE GENOMIC DNA]</scope>
    <source>
        <strain evidence="3">AS19jrsBPTG_9</strain>
    </source>
</reference>
<dbReference type="PROSITE" id="PS50975">
    <property type="entry name" value="ATP_GRASP"/>
    <property type="match status" value="1"/>
</dbReference>
<gene>
    <name evidence="3" type="ORF">GX888_01500</name>
</gene>
<dbReference type="AlphaFoldDB" id="A0A847VD41"/>
<organism evidence="3 4">
    <name type="scientific">Candidatus Dojkabacteria bacterium</name>
    <dbReference type="NCBI Taxonomy" id="2099670"/>
    <lineage>
        <taxon>Bacteria</taxon>
        <taxon>Candidatus Dojkabacteria</taxon>
    </lineage>
</organism>
<evidence type="ECO:0000259" key="2">
    <source>
        <dbReference type="PROSITE" id="PS50975"/>
    </source>
</evidence>
<accession>A0A847VD41</accession>
<comment type="caution">
    <text evidence="3">The sequence shown here is derived from an EMBL/GenBank/DDBJ whole genome shotgun (WGS) entry which is preliminary data.</text>
</comment>
<sequence>MKFQKKEFIPLLFAGDINSYSMARAFYEEYKIKSIVCGKYYTGPSCNSKIVDYIVNLEIDKEDTFLEIVNSTAKQYPDKKIVLIGCADNYVALASKLKNQFESNVVVLCVEYSLMRKLTLKESFYKLCREYSLDIPDTFVYSEEMGEEVAHGFDYPVIVKPSDSVMYFEKKFEGQRKVYKVKSEKELLSVIDLIYSSGYSGKLILQDFIPGDDTYMYVLTGYSDRRGKVKLMALGHVLREEHTPLGLGNHSVIINDVNEEICRLAQNFLESIGYVGFFNFDIKYDSRDKKYKFFEINTRQGRSNYYVTGAGYNLARYIVDDCIYKKDIKYILATNKKLWTVIPLVLAYMYIKEKKYREEILSFIKSGNVVNPVFFIKDMKFLRFLRFLKTHLSHFRKMKLEL</sequence>
<proteinExistence type="predicted"/>
<feature type="domain" description="ATP-grasp" evidence="2">
    <location>
        <begin position="125"/>
        <end position="323"/>
    </location>
</feature>
<protein>
    <submittedName>
        <fullName evidence="3">ATP-grasp domain-containing protein</fullName>
    </submittedName>
</protein>
<dbReference type="GO" id="GO:0005524">
    <property type="term" value="F:ATP binding"/>
    <property type="evidence" value="ECO:0007669"/>
    <property type="project" value="UniProtKB-UniRule"/>
</dbReference>
<evidence type="ECO:0000256" key="1">
    <source>
        <dbReference type="PROSITE-ProRule" id="PRU00409"/>
    </source>
</evidence>
<evidence type="ECO:0000313" key="3">
    <source>
        <dbReference type="EMBL" id="NLZ24409.1"/>
    </source>
</evidence>
<keyword evidence="1" id="KW-0067">ATP-binding</keyword>
<dbReference type="Gene3D" id="3.30.470.20">
    <property type="entry name" value="ATP-grasp fold, B domain"/>
    <property type="match status" value="1"/>
</dbReference>
<dbReference type="InterPro" id="IPR011761">
    <property type="entry name" value="ATP-grasp"/>
</dbReference>
<dbReference type="Proteomes" id="UP000564033">
    <property type="component" value="Unassembled WGS sequence"/>
</dbReference>